<evidence type="ECO:0008006" key="4">
    <source>
        <dbReference type="Google" id="ProtNLM"/>
    </source>
</evidence>
<proteinExistence type="predicted"/>
<dbReference type="Proteomes" id="UP001151760">
    <property type="component" value="Unassembled WGS sequence"/>
</dbReference>
<protein>
    <recommendedName>
        <fullName evidence="4">Transposase</fullName>
    </recommendedName>
</protein>
<organism evidence="2 3">
    <name type="scientific">Tanacetum coccineum</name>
    <dbReference type="NCBI Taxonomy" id="301880"/>
    <lineage>
        <taxon>Eukaryota</taxon>
        <taxon>Viridiplantae</taxon>
        <taxon>Streptophyta</taxon>
        <taxon>Embryophyta</taxon>
        <taxon>Tracheophyta</taxon>
        <taxon>Spermatophyta</taxon>
        <taxon>Magnoliopsida</taxon>
        <taxon>eudicotyledons</taxon>
        <taxon>Gunneridae</taxon>
        <taxon>Pentapetalae</taxon>
        <taxon>asterids</taxon>
        <taxon>campanulids</taxon>
        <taxon>Asterales</taxon>
        <taxon>Asteraceae</taxon>
        <taxon>Asteroideae</taxon>
        <taxon>Anthemideae</taxon>
        <taxon>Anthemidinae</taxon>
        <taxon>Tanacetum</taxon>
    </lineage>
</organism>
<accession>A0ABQ4ZEA1</accession>
<reference evidence="2" key="1">
    <citation type="journal article" date="2022" name="Int. J. Mol. Sci.">
        <title>Draft Genome of Tanacetum Coccineum: Genomic Comparison of Closely Related Tanacetum-Family Plants.</title>
        <authorList>
            <person name="Yamashiro T."/>
            <person name="Shiraishi A."/>
            <person name="Nakayama K."/>
            <person name="Satake H."/>
        </authorList>
    </citation>
    <scope>NUCLEOTIDE SEQUENCE</scope>
</reference>
<evidence type="ECO:0000256" key="1">
    <source>
        <dbReference type="SAM" id="MobiDB-lite"/>
    </source>
</evidence>
<dbReference type="EMBL" id="BQNB010011273">
    <property type="protein sequence ID" value="GJS88440.1"/>
    <property type="molecule type" value="Genomic_DNA"/>
</dbReference>
<feature type="compositionally biased region" description="Basic and acidic residues" evidence="1">
    <location>
        <begin position="70"/>
        <end position="81"/>
    </location>
</feature>
<reference evidence="2" key="2">
    <citation type="submission" date="2022-01" db="EMBL/GenBank/DDBJ databases">
        <authorList>
            <person name="Yamashiro T."/>
            <person name="Shiraishi A."/>
            <person name="Satake H."/>
            <person name="Nakayama K."/>
        </authorList>
    </citation>
    <scope>NUCLEOTIDE SEQUENCE</scope>
</reference>
<keyword evidence="3" id="KW-1185">Reference proteome</keyword>
<evidence type="ECO:0000313" key="3">
    <source>
        <dbReference type="Proteomes" id="UP001151760"/>
    </source>
</evidence>
<sequence>MRLNELQQFSDGTFDKIMKSWTKWSKDFHSVQVQNGMETRSGQRKTRKSIDFITVIEKRLLIKGSYRSPRKPEIKDEKEMKFPVPEMSSK</sequence>
<name>A0ABQ4ZEA1_9ASTR</name>
<comment type="caution">
    <text evidence="2">The sequence shown here is derived from an EMBL/GenBank/DDBJ whole genome shotgun (WGS) entry which is preliminary data.</text>
</comment>
<gene>
    <name evidence="2" type="ORF">Tco_0771076</name>
</gene>
<feature type="region of interest" description="Disordered" evidence="1">
    <location>
        <begin position="67"/>
        <end position="90"/>
    </location>
</feature>
<evidence type="ECO:0000313" key="2">
    <source>
        <dbReference type="EMBL" id="GJS88440.1"/>
    </source>
</evidence>